<keyword evidence="2 5" id="KW-0812">Transmembrane</keyword>
<comment type="caution">
    <text evidence="7">The sequence shown here is derived from an EMBL/GenBank/DDBJ whole genome shotgun (WGS) entry which is preliminary data.</text>
</comment>
<evidence type="ECO:0000256" key="4">
    <source>
        <dbReference type="ARBA" id="ARBA00023136"/>
    </source>
</evidence>
<dbReference type="GO" id="GO:0030416">
    <property type="term" value="P:methylamine metabolic process"/>
    <property type="evidence" value="ECO:0007669"/>
    <property type="project" value="InterPro"/>
</dbReference>
<keyword evidence="8" id="KW-1185">Reference proteome</keyword>
<gene>
    <name evidence="7" type="ORF">FY004_34850</name>
</gene>
<protein>
    <submittedName>
        <fullName evidence="7">Methylamine utilization protein MauE</fullName>
    </submittedName>
</protein>
<name>A0A5D4I4Q7_9ACTN</name>
<organism evidence="7 8">
    <name type="scientific">Streptomyces parvus</name>
    <dbReference type="NCBI Taxonomy" id="66428"/>
    <lineage>
        <taxon>Bacteria</taxon>
        <taxon>Bacillati</taxon>
        <taxon>Actinomycetota</taxon>
        <taxon>Actinomycetes</taxon>
        <taxon>Kitasatosporales</taxon>
        <taxon>Streptomycetaceae</taxon>
        <taxon>Streptomyces</taxon>
    </lineage>
</organism>
<dbReference type="GO" id="GO:0016020">
    <property type="term" value="C:membrane"/>
    <property type="evidence" value="ECO:0007669"/>
    <property type="project" value="UniProtKB-SubCell"/>
</dbReference>
<feature type="transmembrane region" description="Helical" evidence="5">
    <location>
        <begin position="74"/>
        <end position="94"/>
    </location>
</feature>
<evidence type="ECO:0000256" key="1">
    <source>
        <dbReference type="ARBA" id="ARBA00004141"/>
    </source>
</evidence>
<feature type="transmembrane region" description="Helical" evidence="5">
    <location>
        <begin position="121"/>
        <end position="142"/>
    </location>
</feature>
<evidence type="ECO:0000256" key="3">
    <source>
        <dbReference type="ARBA" id="ARBA00022989"/>
    </source>
</evidence>
<dbReference type="RefSeq" id="WP_109198812.1">
    <property type="nucleotide sequence ID" value="NZ_VSZQ01000315.1"/>
</dbReference>
<evidence type="ECO:0000256" key="2">
    <source>
        <dbReference type="ARBA" id="ARBA00022692"/>
    </source>
</evidence>
<evidence type="ECO:0000259" key="6">
    <source>
        <dbReference type="Pfam" id="PF07291"/>
    </source>
</evidence>
<evidence type="ECO:0000313" key="7">
    <source>
        <dbReference type="EMBL" id="TYR48018.1"/>
    </source>
</evidence>
<accession>A0A5D4I4Q7</accession>
<keyword evidence="4 5" id="KW-0472">Membrane</keyword>
<dbReference type="Pfam" id="PF07291">
    <property type="entry name" value="MauE"/>
    <property type="match status" value="1"/>
</dbReference>
<sequence>MTYLVLFCRILLAGVFLAALVGKVRSAAAYREFAGSVVRLGLFSRRVSRVCAAVVVGVEFLVLVLLVPARTVPAGFLAAVVLLGAFAAGIVLALRAGNSAPCRCFGASSAPLGRVHVVRNLILAVAGAGGLAAAVTGTGAAWPPHAGGVAVAGVAALLGVFLVVRLDDLMSLFSSRPVMPAVGE</sequence>
<feature type="domain" description="Methylamine utilisation protein MauE" evidence="6">
    <location>
        <begin position="1"/>
        <end position="132"/>
    </location>
</feature>
<dbReference type="Proteomes" id="UP000323242">
    <property type="component" value="Unassembled WGS sequence"/>
</dbReference>
<comment type="subcellular location">
    <subcellularLocation>
        <location evidence="1">Membrane</location>
        <topology evidence="1">Multi-pass membrane protein</topology>
    </subcellularLocation>
</comment>
<dbReference type="EMBL" id="VSZQ01000315">
    <property type="protein sequence ID" value="TYR48018.1"/>
    <property type="molecule type" value="Genomic_DNA"/>
</dbReference>
<feature type="transmembrane region" description="Helical" evidence="5">
    <location>
        <begin position="6"/>
        <end position="26"/>
    </location>
</feature>
<feature type="transmembrane region" description="Helical" evidence="5">
    <location>
        <begin position="47"/>
        <end position="68"/>
    </location>
</feature>
<proteinExistence type="predicted"/>
<dbReference type="AlphaFoldDB" id="A0A5D4I4Q7"/>
<feature type="transmembrane region" description="Helical" evidence="5">
    <location>
        <begin position="148"/>
        <end position="166"/>
    </location>
</feature>
<evidence type="ECO:0000256" key="5">
    <source>
        <dbReference type="SAM" id="Phobius"/>
    </source>
</evidence>
<keyword evidence="3 5" id="KW-1133">Transmembrane helix</keyword>
<evidence type="ECO:0000313" key="8">
    <source>
        <dbReference type="Proteomes" id="UP000323242"/>
    </source>
</evidence>
<reference evidence="7 8" key="1">
    <citation type="submission" date="2019-08" db="EMBL/GenBank/DDBJ databases">
        <title>Draft genome for granaticin producer strain Streptomyces parvus C05.</title>
        <authorList>
            <person name="Gonzalez-Pimentel J.L."/>
        </authorList>
    </citation>
    <scope>NUCLEOTIDE SEQUENCE [LARGE SCALE GENOMIC DNA]</scope>
    <source>
        <strain evidence="7 8">C05</strain>
    </source>
</reference>
<dbReference type="InterPro" id="IPR009908">
    <property type="entry name" value="Methylamine_util_MauE"/>
</dbReference>